<dbReference type="EMBL" id="FRAH01000006">
    <property type="protein sequence ID" value="SHJ81520.1"/>
    <property type="molecule type" value="Genomic_DNA"/>
</dbReference>
<dbReference type="InterPro" id="IPR022476">
    <property type="entry name" value="Spore_YabP/YqfC"/>
</dbReference>
<dbReference type="PIRSF" id="PIRSF011576">
    <property type="entry name" value="YabP"/>
    <property type="match status" value="1"/>
</dbReference>
<gene>
    <name evidence="1" type="ORF">SAMN02745138_00578</name>
</gene>
<dbReference type="InterPro" id="IPR012504">
    <property type="entry name" value="Spore_YabP"/>
</dbReference>
<evidence type="ECO:0000313" key="1">
    <source>
        <dbReference type="EMBL" id="SHJ81520.1"/>
    </source>
</evidence>
<dbReference type="NCBIfam" id="TIGR02892">
    <property type="entry name" value="spore_yabP"/>
    <property type="match status" value="1"/>
</dbReference>
<dbReference type="Pfam" id="PF07873">
    <property type="entry name" value="YabP"/>
    <property type="match status" value="1"/>
</dbReference>
<dbReference type="Proteomes" id="UP000183975">
    <property type="component" value="Unassembled WGS sequence"/>
</dbReference>
<accession>A0A1M6MDM9</accession>
<dbReference type="Gene3D" id="2.60.40.2000">
    <property type="match status" value="1"/>
</dbReference>
<organism evidence="1 2">
    <name type="scientific">Anaerotignum lactatifermentans DSM 14214</name>
    <dbReference type="NCBI Taxonomy" id="1121323"/>
    <lineage>
        <taxon>Bacteria</taxon>
        <taxon>Bacillati</taxon>
        <taxon>Bacillota</taxon>
        <taxon>Clostridia</taxon>
        <taxon>Lachnospirales</taxon>
        <taxon>Anaerotignaceae</taxon>
        <taxon>Anaerotignum</taxon>
    </lineage>
</organism>
<dbReference type="InterPro" id="IPR038705">
    <property type="entry name" value="YabP_sf"/>
</dbReference>
<reference evidence="1 2" key="1">
    <citation type="submission" date="2016-11" db="EMBL/GenBank/DDBJ databases">
        <authorList>
            <person name="Jaros S."/>
            <person name="Januszkiewicz K."/>
            <person name="Wedrychowicz H."/>
        </authorList>
    </citation>
    <scope>NUCLEOTIDE SEQUENCE [LARGE SCALE GENOMIC DNA]</scope>
    <source>
        <strain evidence="1 2">DSM 14214</strain>
    </source>
</reference>
<sequence length="94" mass="10496">MLGEEKRNLRQHTIRMTDRERIEIGGVTDVLRFDEEGVAVDTTCGLLIIKGEGLHVGRLNLEEGEVAVEGRMDALTYAENMGGGKQSFFAKLFR</sequence>
<keyword evidence="2" id="KW-1185">Reference proteome</keyword>
<protein>
    <submittedName>
        <fullName evidence="1">Sporulation protein YabP</fullName>
    </submittedName>
</protein>
<dbReference type="GO" id="GO:0030435">
    <property type="term" value="P:sporulation resulting in formation of a cellular spore"/>
    <property type="evidence" value="ECO:0007669"/>
    <property type="project" value="InterPro"/>
</dbReference>
<evidence type="ECO:0000313" key="2">
    <source>
        <dbReference type="Proteomes" id="UP000183975"/>
    </source>
</evidence>
<proteinExistence type="predicted"/>
<dbReference type="AlphaFoldDB" id="A0A1M6MDM9"/>
<name>A0A1M6MDM9_9FIRM</name>